<evidence type="ECO:0000256" key="3">
    <source>
        <dbReference type="SAM" id="MobiDB-lite"/>
    </source>
</evidence>
<dbReference type="Proteomes" id="UP000013776">
    <property type="component" value="Unassembled WGS sequence"/>
</dbReference>
<feature type="region of interest" description="Disordered" evidence="3">
    <location>
        <begin position="566"/>
        <end position="672"/>
    </location>
</feature>
<dbReference type="AlphaFoldDB" id="R4X8V7"/>
<proteinExistence type="inferred from homology"/>
<dbReference type="eggNOG" id="KOG4162">
    <property type="taxonomic scope" value="Eukaryota"/>
</dbReference>
<reference evidence="4 5" key="1">
    <citation type="journal article" date="2013" name="MBio">
        <title>Genome sequencing of the plant pathogen Taphrina deformans, the causal agent of peach leaf curl.</title>
        <authorList>
            <person name="Cisse O.H."/>
            <person name="Almeida J.M.G.C.F."/>
            <person name="Fonseca A."/>
            <person name="Kumar A.A."/>
            <person name="Salojaervi J."/>
            <person name="Overmyer K."/>
            <person name="Hauser P.M."/>
            <person name="Pagni M."/>
        </authorList>
    </citation>
    <scope>NUCLEOTIDE SEQUENCE [LARGE SCALE GENOMIC DNA]</scope>
    <source>
        <strain evidence="5">PYCC 5710 / ATCC 11124 / CBS 356.35 / IMI 108563 / JCM 9778 / NBRC 8474</strain>
    </source>
</reference>
<comment type="caution">
    <text evidence="4">The sequence shown here is derived from an EMBL/GenBank/DDBJ whole genome shotgun (WGS) entry which is preliminary data.</text>
</comment>
<evidence type="ECO:0000313" key="5">
    <source>
        <dbReference type="Proteomes" id="UP000013776"/>
    </source>
</evidence>
<dbReference type="PANTHER" id="PTHR23083:SF464">
    <property type="entry name" value="TETRATRICOPEPTIDE REPEAT DOMAIN 7, ISOFORM A"/>
    <property type="match status" value="1"/>
</dbReference>
<sequence>MSSARKAARYLQALQVALSLESYHEIPELSRKVRKHDPGRTCYARSAEVQAVLLQQLDRAQNTLDNANFNDASRKFHWLELTTDDLLPQKSLLKEAYDTHKSASAEEQAFYDNTNLLYGLVIRQLDAALQVATQISTSTKNPYAFQSITLMGILNELLGRSAEALMQYQKVLVNDIAHSSAAVTRWLQFALYRSAVLDPSAERCEMYLKHISTTSSSFSSTRKLHVLSTRPNDITYSEELLRTTNFPSADSINVRLLNHVTKVMEPWLDNGEDILVAERLLDMLYEAGSKTFHSPRILRYMVHVLSALERYEEVFLALKAYLQISIHTCKTQPGSDADTLGNIVETIRYVVVQVLKQTSDDVQKHVVARELELQLSKLAGDFVIEDALVSDMIIETRGFVQLLEYRATNEEAHLDKAITLFSGLSDLNTSSWREESLAIVHCQQGDLATALGRIRRSLSMDGSSISSLLVFANLLCCEELYDRALAVLDRIEQMPITNIGATKPNIKRVVSKLMQLKIIEFIKGPSHALERSATLLTTYKHCLGASIHEAGSSPSATADRPRHIIESTFDEPIRPPTIRIESPGPRDPSASPEPAGIRAAPEATVNGARLQPGTTARSASNPTRSSSLKHSHPHKHFPQHLSLRKSASVRSLRQTQPHLDGSSRSSSPMNHPEVSSIHVITADQQHFESDAGRESQPSAWQVQQRRRDELLADIWLYIGHLCHASSAPVIDAEQAIEEARKLVGQVPAVLNLQLKLRLDIIKAQETSSEDNWNLIEEGYDFSLNLDDTNENTILSFSEFLLQRADITPSNESHRKADRLARAYELLESLKAGPSAANPKLWQLSGDVASRRQDLDRAEADYWQAVKLSDRVGIMDWYRLW</sequence>
<dbReference type="SUPFAM" id="SSF48452">
    <property type="entry name" value="TPR-like"/>
    <property type="match status" value="1"/>
</dbReference>
<evidence type="ECO:0000313" key="4">
    <source>
        <dbReference type="EMBL" id="CCG82084.1"/>
    </source>
</evidence>
<dbReference type="EMBL" id="CAHR02000070">
    <property type="protein sequence ID" value="CCG82084.1"/>
    <property type="molecule type" value="Genomic_DNA"/>
</dbReference>
<name>R4X8V7_TAPDE</name>
<feature type="compositionally biased region" description="Polar residues" evidence="3">
    <location>
        <begin position="612"/>
        <end position="624"/>
    </location>
</feature>
<feature type="compositionally biased region" description="Polar residues" evidence="3">
    <location>
        <begin position="648"/>
        <end position="669"/>
    </location>
</feature>
<dbReference type="PANTHER" id="PTHR23083">
    <property type="entry name" value="TETRATRICOPEPTIDE REPEAT PROTEIN, TPR"/>
    <property type="match status" value="1"/>
</dbReference>
<keyword evidence="5" id="KW-1185">Reference proteome</keyword>
<gene>
    <name evidence="4" type="ORF">TAPDE_002017</name>
</gene>
<organism evidence="4 5">
    <name type="scientific">Taphrina deformans (strain PYCC 5710 / ATCC 11124 / CBS 356.35 / IMI 108563 / JCM 9778 / NBRC 8474)</name>
    <name type="common">Peach leaf curl fungus</name>
    <name type="synonym">Lalaria deformans</name>
    <dbReference type="NCBI Taxonomy" id="1097556"/>
    <lineage>
        <taxon>Eukaryota</taxon>
        <taxon>Fungi</taxon>
        <taxon>Dikarya</taxon>
        <taxon>Ascomycota</taxon>
        <taxon>Taphrinomycotina</taxon>
        <taxon>Taphrinomycetes</taxon>
        <taxon>Taphrinales</taxon>
        <taxon>Taphrinaceae</taxon>
        <taxon>Taphrina</taxon>
    </lineage>
</organism>
<dbReference type="VEuPathDB" id="FungiDB:TAPDE_002017"/>
<accession>R4X8V7</accession>
<feature type="compositionally biased region" description="Basic residues" evidence="3">
    <location>
        <begin position="627"/>
        <end position="638"/>
    </location>
</feature>
<dbReference type="STRING" id="1097556.R4X8V7"/>
<evidence type="ECO:0000256" key="1">
    <source>
        <dbReference type="ARBA" id="ARBA00002550"/>
    </source>
</evidence>
<dbReference type="InterPro" id="IPR011990">
    <property type="entry name" value="TPR-like_helical_dom_sf"/>
</dbReference>
<evidence type="ECO:0000256" key="2">
    <source>
        <dbReference type="ARBA" id="ARBA00038251"/>
    </source>
</evidence>
<dbReference type="InterPro" id="IPR051722">
    <property type="entry name" value="Endocytosis_PI4K-reg_protein"/>
</dbReference>
<comment type="function">
    <text evidence="1">Involved in endocytosis.</text>
</comment>
<comment type="similarity">
    <text evidence="2">Belongs to the YPP1 family.</text>
</comment>
<dbReference type="OrthoDB" id="29013at2759"/>
<protein>
    <submittedName>
        <fullName evidence="4">Filamentation protein</fullName>
    </submittedName>
</protein>